<organism evidence="2 3">
    <name type="scientific">Tianweitania populi</name>
    <dbReference type="NCBI Taxonomy" id="1607949"/>
    <lineage>
        <taxon>Bacteria</taxon>
        <taxon>Pseudomonadati</taxon>
        <taxon>Pseudomonadota</taxon>
        <taxon>Alphaproteobacteria</taxon>
        <taxon>Hyphomicrobiales</taxon>
        <taxon>Phyllobacteriaceae</taxon>
        <taxon>Tianweitania</taxon>
    </lineage>
</organism>
<sequence>MIKTLLAAAFAALVATTSFVSAQEAGLAERRAVAAYEKEQYPALQKKIQDAAGFPVPITVDWLSLALPGETEYYTHEEFFLKTIFEPLELAMKDVAQDDMGKEALKAKLKAITIHYADGGISASDYKQRVKFEDGTLDINFRPFTNGADVKDRADAITETLSAKL</sequence>
<evidence type="ECO:0000313" key="2">
    <source>
        <dbReference type="EMBL" id="GHD24440.1"/>
    </source>
</evidence>
<dbReference type="EMBL" id="BMZQ01000007">
    <property type="protein sequence ID" value="GHD24440.1"/>
    <property type="molecule type" value="Genomic_DNA"/>
</dbReference>
<evidence type="ECO:0000256" key="1">
    <source>
        <dbReference type="SAM" id="SignalP"/>
    </source>
</evidence>
<reference evidence="2" key="1">
    <citation type="journal article" date="2014" name="Int. J. Syst. Evol. Microbiol.">
        <title>Complete genome sequence of Corynebacterium casei LMG S-19264T (=DSM 44701T), isolated from a smear-ripened cheese.</title>
        <authorList>
            <consortium name="US DOE Joint Genome Institute (JGI-PGF)"/>
            <person name="Walter F."/>
            <person name="Albersmeier A."/>
            <person name="Kalinowski J."/>
            <person name="Ruckert C."/>
        </authorList>
    </citation>
    <scope>NUCLEOTIDE SEQUENCE</scope>
    <source>
        <strain evidence="2">KCTC 42249</strain>
    </source>
</reference>
<protein>
    <submittedName>
        <fullName evidence="2">Uncharacterized protein</fullName>
    </submittedName>
</protein>
<keyword evidence="3" id="KW-1185">Reference proteome</keyword>
<reference evidence="2" key="2">
    <citation type="submission" date="2020-09" db="EMBL/GenBank/DDBJ databases">
        <authorList>
            <person name="Sun Q."/>
            <person name="Kim S."/>
        </authorList>
    </citation>
    <scope>NUCLEOTIDE SEQUENCE</scope>
    <source>
        <strain evidence="2">KCTC 42249</strain>
    </source>
</reference>
<dbReference type="Proteomes" id="UP000630142">
    <property type="component" value="Unassembled WGS sequence"/>
</dbReference>
<accession>A0A8J3DS90</accession>
<feature type="signal peptide" evidence="1">
    <location>
        <begin position="1"/>
        <end position="22"/>
    </location>
</feature>
<dbReference type="AlphaFoldDB" id="A0A8J3DS90"/>
<feature type="chain" id="PRO_5035266807" evidence="1">
    <location>
        <begin position="23"/>
        <end position="165"/>
    </location>
</feature>
<proteinExistence type="predicted"/>
<keyword evidence="1" id="KW-0732">Signal</keyword>
<evidence type="ECO:0000313" key="3">
    <source>
        <dbReference type="Proteomes" id="UP000630142"/>
    </source>
</evidence>
<comment type="caution">
    <text evidence="2">The sequence shown here is derived from an EMBL/GenBank/DDBJ whole genome shotgun (WGS) entry which is preliminary data.</text>
</comment>
<gene>
    <name evidence="2" type="ORF">GCM10016234_40650</name>
</gene>
<dbReference type="RefSeq" id="WP_189507616.1">
    <property type="nucleotide sequence ID" value="NZ_BMZQ01000007.1"/>
</dbReference>
<name>A0A8J3DS90_9HYPH</name>